<dbReference type="Proteomes" id="UP000887565">
    <property type="component" value="Unplaced"/>
</dbReference>
<reference evidence="2" key="1">
    <citation type="submission" date="2022-11" db="UniProtKB">
        <authorList>
            <consortium name="WormBaseParasite"/>
        </authorList>
    </citation>
    <scope>IDENTIFICATION</scope>
</reference>
<evidence type="ECO:0000313" key="2">
    <source>
        <dbReference type="WBParaSite" id="nRc.2.0.1.t35949-RA"/>
    </source>
</evidence>
<evidence type="ECO:0000313" key="1">
    <source>
        <dbReference type="Proteomes" id="UP000887565"/>
    </source>
</evidence>
<dbReference type="AlphaFoldDB" id="A0A915KDF0"/>
<organism evidence="1 2">
    <name type="scientific">Romanomermis culicivorax</name>
    <name type="common">Nematode worm</name>
    <dbReference type="NCBI Taxonomy" id="13658"/>
    <lineage>
        <taxon>Eukaryota</taxon>
        <taxon>Metazoa</taxon>
        <taxon>Ecdysozoa</taxon>
        <taxon>Nematoda</taxon>
        <taxon>Enoplea</taxon>
        <taxon>Dorylaimia</taxon>
        <taxon>Mermithida</taxon>
        <taxon>Mermithoidea</taxon>
        <taxon>Mermithidae</taxon>
        <taxon>Romanomermis</taxon>
    </lineage>
</organism>
<accession>A0A915KDF0</accession>
<proteinExistence type="predicted"/>
<dbReference type="WBParaSite" id="nRc.2.0.1.t35949-RA">
    <property type="protein sequence ID" value="nRc.2.0.1.t35949-RA"/>
    <property type="gene ID" value="nRc.2.0.1.g35949"/>
</dbReference>
<name>A0A915KDF0_ROMCU</name>
<protein>
    <submittedName>
        <fullName evidence="2">Uncharacterized protein</fullName>
    </submittedName>
</protein>
<sequence>MGKIGVVVMNQELPCIENLDILVDSYPTKKQVVWRSIVDMKKVYNALKKLKEINPLYEKIGIKTDLNFLCEKDILIDV</sequence>
<keyword evidence="1" id="KW-1185">Reference proteome</keyword>